<evidence type="ECO:0000313" key="3">
    <source>
        <dbReference type="Proteomes" id="UP000278422"/>
    </source>
</evidence>
<sequence length="157" mass="18176">MRRTGIETWRADLLRYDRYSRSFSQVQLGAQLGFSAETVRKWESGRATPGPAAYLKLCKFFGRDRWYYSPLEEERRTLHSYRVRNGLRVKDLSLELNVSSELVKDVEAAKRTPGEAIVRKWSSLISVTPELWHSLQARGGWRRACSPVPSSDTILIW</sequence>
<dbReference type="InterPro" id="IPR010982">
    <property type="entry name" value="Lambda_DNA-bd_dom_sf"/>
</dbReference>
<keyword evidence="3" id="KW-1185">Reference proteome</keyword>
<dbReference type="CDD" id="cd00093">
    <property type="entry name" value="HTH_XRE"/>
    <property type="match status" value="1"/>
</dbReference>
<reference evidence="2 3" key="1">
    <citation type="submission" date="2018-01" db="EMBL/GenBank/DDBJ databases">
        <title>Twenty Corynebacterium bovis Genomes.</title>
        <authorList>
            <person name="Gulvik C.A."/>
        </authorList>
    </citation>
    <scope>NUCLEOTIDE SEQUENCE [LARGE SCALE GENOMIC DNA]</scope>
    <source>
        <strain evidence="2 3">16-2004</strain>
    </source>
</reference>
<evidence type="ECO:0000313" key="2">
    <source>
        <dbReference type="EMBL" id="RRQ04034.1"/>
    </source>
</evidence>
<gene>
    <name evidence="2" type="ORF">CXF42_05695</name>
</gene>
<feature type="domain" description="HTH cro/C1-type" evidence="1">
    <location>
        <begin position="14"/>
        <end position="68"/>
    </location>
</feature>
<name>A0A426Q583_9CORY</name>
<dbReference type="SMART" id="SM00530">
    <property type="entry name" value="HTH_XRE"/>
    <property type="match status" value="2"/>
</dbReference>
<accession>A0A426Q583</accession>
<dbReference type="SUPFAM" id="SSF47413">
    <property type="entry name" value="lambda repressor-like DNA-binding domains"/>
    <property type="match status" value="2"/>
</dbReference>
<evidence type="ECO:0000259" key="1">
    <source>
        <dbReference type="PROSITE" id="PS50943"/>
    </source>
</evidence>
<dbReference type="Proteomes" id="UP000278422">
    <property type="component" value="Unassembled WGS sequence"/>
</dbReference>
<organism evidence="2 3">
    <name type="scientific">Corynebacterium bovis</name>
    <dbReference type="NCBI Taxonomy" id="36808"/>
    <lineage>
        <taxon>Bacteria</taxon>
        <taxon>Bacillati</taxon>
        <taxon>Actinomycetota</taxon>
        <taxon>Actinomycetes</taxon>
        <taxon>Mycobacteriales</taxon>
        <taxon>Corynebacteriaceae</taxon>
        <taxon>Corynebacterium</taxon>
    </lineage>
</organism>
<dbReference type="InterPro" id="IPR001387">
    <property type="entry name" value="Cro/C1-type_HTH"/>
</dbReference>
<dbReference type="EMBL" id="PQNQ01000012">
    <property type="protein sequence ID" value="RRQ04034.1"/>
    <property type="molecule type" value="Genomic_DNA"/>
</dbReference>
<dbReference type="Gene3D" id="1.10.260.40">
    <property type="entry name" value="lambda repressor-like DNA-binding domains"/>
    <property type="match status" value="1"/>
</dbReference>
<proteinExistence type="predicted"/>
<protein>
    <recommendedName>
        <fullName evidence="1">HTH cro/C1-type domain-containing protein</fullName>
    </recommendedName>
</protein>
<comment type="caution">
    <text evidence="2">The sequence shown here is derived from an EMBL/GenBank/DDBJ whole genome shotgun (WGS) entry which is preliminary data.</text>
</comment>
<dbReference type="RefSeq" id="WP_125175098.1">
    <property type="nucleotide sequence ID" value="NZ_JBHYBM010000180.1"/>
</dbReference>
<dbReference type="PROSITE" id="PS50943">
    <property type="entry name" value="HTH_CROC1"/>
    <property type="match status" value="1"/>
</dbReference>
<dbReference type="AlphaFoldDB" id="A0A426Q583"/>
<dbReference type="GO" id="GO:0003677">
    <property type="term" value="F:DNA binding"/>
    <property type="evidence" value="ECO:0007669"/>
    <property type="project" value="InterPro"/>
</dbReference>
<dbReference type="Pfam" id="PF13560">
    <property type="entry name" value="HTH_31"/>
    <property type="match status" value="1"/>
</dbReference>